<evidence type="ECO:0000313" key="2">
    <source>
        <dbReference type="Proteomes" id="UP001266305"/>
    </source>
</evidence>
<name>A0ABQ9W793_SAGOE</name>
<gene>
    <name evidence="1" type="ORF">P7K49_003534</name>
</gene>
<evidence type="ECO:0000313" key="1">
    <source>
        <dbReference type="EMBL" id="KAK2116648.1"/>
    </source>
</evidence>
<organism evidence="1 2">
    <name type="scientific">Saguinus oedipus</name>
    <name type="common">Cotton-top tamarin</name>
    <name type="synonym">Oedipomidas oedipus</name>
    <dbReference type="NCBI Taxonomy" id="9490"/>
    <lineage>
        <taxon>Eukaryota</taxon>
        <taxon>Metazoa</taxon>
        <taxon>Chordata</taxon>
        <taxon>Craniata</taxon>
        <taxon>Vertebrata</taxon>
        <taxon>Euteleostomi</taxon>
        <taxon>Mammalia</taxon>
        <taxon>Eutheria</taxon>
        <taxon>Euarchontoglires</taxon>
        <taxon>Primates</taxon>
        <taxon>Haplorrhini</taxon>
        <taxon>Platyrrhini</taxon>
        <taxon>Cebidae</taxon>
        <taxon>Callitrichinae</taxon>
        <taxon>Saguinus</taxon>
    </lineage>
</organism>
<feature type="non-terminal residue" evidence="1">
    <location>
        <position position="61"/>
    </location>
</feature>
<protein>
    <submittedName>
        <fullName evidence="1">Uncharacterized protein</fullName>
    </submittedName>
</protein>
<dbReference type="Proteomes" id="UP001266305">
    <property type="component" value="Unassembled WGS sequence"/>
</dbReference>
<proteinExistence type="predicted"/>
<dbReference type="EMBL" id="JASSZA010000002">
    <property type="protein sequence ID" value="KAK2116648.1"/>
    <property type="molecule type" value="Genomic_DNA"/>
</dbReference>
<reference evidence="1 2" key="1">
    <citation type="submission" date="2023-05" db="EMBL/GenBank/DDBJ databases">
        <title>B98-5 Cell Line De Novo Hybrid Assembly: An Optical Mapping Approach.</title>
        <authorList>
            <person name="Kananen K."/>
            <person name="Auerbach J.A."/>
            <person name="Kautto E."/>
            <person name="Blachly J.S."/>
        </authorList>
    </citation>
    <scope>NUCLEOTIDE SEQUENCE [LARGE SCALE GENOMIC DNA]</scope>
    <source>
        <strain evidence="1">B95-8</strain>
        <tissue evidence="1">Cell line</tissue>
    </source>
</reference>
<keyword evidence="2" id="KW-1185">Reference proteome</keyword>
<sequence>MALQEACIPSPPGRICWSSAVTFTGTHQCPQAALVANPPTHTTRSRVALPLPRSDACLARK</sequence>
<comment type="caution">
    <text evidence="1">The sequence shown here is derived from an EMBL/GenBank/DDBJ whole genome shotgun (WGS) entry which is preliminary data.</text>
</comment>
<accession>A0ABQ9W793</accession>